<dbReference type="Gene3D" id="3.10.10.10">
    <property type="entry name" value="HIV Type 1 Reverse Transcriptase, subunit A, domain 1"/>
    <property type="match status" value="1"/>
</dbReference>
<feature type="domain" description="Reverse transcriptase" evidence="2">
    <location>
        <begin position="413"/>
        <end position="590"/>
    </location>
</feature>
<gene>
    <name evidence="4" type="primary">pol_4377</name>
    <name evidence="4" type="ORF">AVEN_84980_1</name>
</gene>
<evidence type="ECO:0000313" key="4">
    <source>
        <dbReference type="EMBL" id="GBL97285.1"/>
    </source>
</evidence>
<dbReference type="InterPro" id="IPR001584">
    <property type="entry name" value="Integrase_cat-core"/>
</dbReference>
<evidence type="ECO:0000259" key="3">
    <source>
        <dbReference type="PROSITE" id="PS50994"/>
    </source>
</evidence>
<dbReference type="Proteomes" id="UP000499080">
    <property type="component" value="Unassembled WGS sequence"/>
</dbReference>
<dbReference type="GO" id="GO:0015074">
    <property type="term" value="P:DNA integration"/>
    <property type="evidence" value="ECO:0007669"/>
    <property type="project" value="InterPro"/>
</dbReference>
<dbReference type="PANTHER" id="PTHR37984">
    <property type="entry name" value="PROTEIN CBG26694"/>
    <property type="match status" value="1"/>
</dbReference>
<dbReference type="InterPro" id="IPR043128">
    <property type="entry name" value="Rev_trsase/Diguanyl_cyclase"/>
</dbReference>
<dbReference type="Gene3D" id="3.30.420.10">
    <property type="entry name" value="Ribonuclease H-like superfamily/Ribonuclease H"/>
    <property type="match status" value="1"/>
</dbReference>
<dbReference type="InterPro" id="IPR041588">
    <property type="entry name" value="Integrase_H2C2"/>
</dbReference>
<dbReference type="SUPFAM" id="SSF53098">
    <property type="entry name" value="Ribonuclease H-like"/>
    <property type="match status" value="1"/>
</dbReference>
<feature type="domain" description="Integrase catalytic" evidence="3">
    <location>
        <begin position="149"/>
        <end position="238"/>
    </location>
</feature>
<comment type="caution">
    <text evidence="4">The sequence shown here is derived from an EMBL/GenBank/DDBJ whole genome shotgun (WGS) entry which is preliminary data.</text>
</comment>
<dbReference type="InterPro" id="IPR036397">
    <property type="entry name" value="RNaseH_sf"/>
</dbReference>
<dbReference type="InterPro" id="IPR050951">
    <property type="entry name" value="Retrovirus_Pol_polyprotein"/>
</dbReference>
<sequence length="665" mass="76668">MFCFGGSDVGIYLISESDKLSSSNDEFSESNKFRKLQREFLTLKNSFKDASLKKNFFLQNELLFHKDKICGDMVYQLVLPKSYRDKVHQLAHNEKTHLGKRKTRERIKLSFYWPNVSKDVENYCRTYQKCQLKSPEQQSDKIPITPVIRVPYPFHTVNVDLIGEIVPPLGRRHKYCLCLIDQNSRWPEVMPLKNLSAKTTCDALLEILMRIGIPEIICSDQGNNFTSQLTKEFEDRLGSHTQNFHTAHSFCLRFRKSGKPCFRGNVSCLHARWTGPGEIIDTVNPHSYKVKLPDGNVRHIHANKIQFHTKAQTVGVIFEDDVEFGEIHPTPIKTSISNYNIEVDVSHLEEHKQVELLELLHNHAPLFSGKLQVANVGEHKIRLIPGTERKKPYIYKIPESLKLEVNNQIAELESLGLIEPSEAEIAYPIVCVAKKDSSMRLCIDFRLLNAVTKPFDYPMENITDLINQIGHAHIITCLDALKGYWEIPLEEESHYFISFKMLRAQYRWKIMPFGLCNAAASFQKVMNSALSEYPEFCKAFDDIAIFSCEWDMHLKHLDVVLPKLTELKFTVNVMKCVFAKTQLKYLGHIIGAGRHEPDPEKLRAIEIIERPTTKSALKSALGLFNYYRNYIKNYAEIAKPLTDLTKRMFQNLSLGLTLKNCHFRN</sequence>
<dbReference type="Pfam" id="PF17921">
    <property type="entry name" value="Integrase_H2C2"/>
    <property type="match status" value="1"/>
</dbReference>
<evidence type="ECO:0000313" key="5">
    <source>
        <dbReference type="Proteomes" id="UP000499080"/>
    </source>
</evidence>
<dbReference type="PROSITE" id="PS50878">
    <property type="entry name" value="RT_POL"/>
    <property type="match status" value="1"/>
</dbReference>
<dbReference type="GO" id="GO:0003964">
    <property type="term" value="F:RNA-directed DNA polymerase activity"/>
    <property type="evidence" value="ECO:0007669"/>
    <property type="project" value="UniProtKB-EC"/>
</dbReference>
<dbReference type="SUPFAM" id="SSF56672">
    <property type="entry name" value="DNA/RNA polymerases"/>
    <property type="match status" value="1"/>
</dbReference>
<accession>A0A4Y2C0N4</accession>
<reference evidence="4 5" key="1">
    <citation type="journal article" date="2019" name="Sci. Rep.">
        <title>Orb-weaving spider Araneus ventricosus genome elucidates the spidroin gene catalogue.</title>
        <authorList>
            <person name="Kono N."/>
            <person name="Nakamura H."/>
            <person name="Ohtoshi R."/>
            <person name="Moran D.A.P."/>
            <person name="Shinohara A."/>
            <person name="Yoshida Y."/>
            <person name="Fujiwara M."/>
            <person name="Mori M."/>
            <person name="Tomita M."/>
            <person name="Arakawa K."/>
        </authorList>
    </citation>
    <scope>NUCLEOTIDE SEQUENCE [LARGE SCALE GENOMIC DNA]</scope>
</reference>
<dbReference type="Gene3D" id="1.10.340.70">
    <property type="match status" value="1"/>
</dbReference>
<dbReference type="PROSITE" id="PS50994">
    <property type="entry name" value="INTEGRASE"/>
    <property type="match status" value="1"/>
</dbReference>
<dbReference type="Pfam" id="PF00078">
    <property type="entry name" value="RVT_1"/>
    <property type="match status" value="1"/>
</dbReference>
<dbReference type="AlphaFoldDB" id="A0A4Y2C0N4"/>
<dbReference type="OrthoDB" id="6430750at2759"/>
<evidence type="ECO:0000256" key="1">
    <source>
        <dbReference type="ARBA" id="ARBA00012493"/>
    </source>
</evidence>
<name>A0A4Y2C0N4_ARAVE</name>
<evidence type="ECO:0000259" key="2">
    <source>
        <dbReference type="PROSITE" id="PS50878"/>
    </source>
</evidence>
<dbReference type="CDD" id="cd01647">
    <property type="entry name" value="RT_LTR"/>
    <property type="match status" value="1"/>
</dbReference>
<proteinExistence type="predicted"/>
<dbReference type="EC" id="2.7.7.49" evidence="1"/>
<dbReference type="GO" id="GO:0042575">
    <property type="term" value="C:DNA polymerase complex"/>
    <property type="evidence" value="ECO:0007669"/>
    <property type="project" value="UniProtKB-ARBA"/>
</dbReference>
<dbReference type="InterPro" id="IPR012337">
    <property type="entry name" value="RNaseH-like_sf"/>
</dbReference>
<dbReference type="InterPro" id="IPR043502">
    <property type="entry name" value="DNA/RNA_pol_sf"/>
</dbReference>
<organism evidence="4 5">
    <name type="scientific">Araneus ventricosus</name>
    <name type="common">Orbweaver spider</name>
    <name type="synonym">Epeira ventricosa</name>
    <dbReference type="NCBI Taxonomy" id="182803"/>
    <lineage>
        <taxon>Eukaryota</taxon>
        <taxon>Metazoa</taxon>
        <taxon>Ecdysozoa</taxon>
        <taxon>Arthropoda</taxon>
        <taxon>Chelicerata</taxon>
        <taxon>Arachnida</taxon>
        <taxon>Araneae</taxon>
        <taxon>Araneomorphae</taxon>
        <taxon>Entelegynae</taxon>
        <taxon>Araneoidea</taxon>
        <taxon>Araneidae</taxon>
        <taxon>Araneus</taxon>
    </lineage>
</organism>
<keyword evidence="5" id="KW-1185">Reference proteome</keyword>
<dbReference type="Pfam" id="PF00665">
    <property type="entry name" value="rve"/>
    <property type="match status" value="1"/>
</dbReference>
<protein>
    <recommendedName>
        <fullName evidence="1">RNA-directed DNA polymerase</fullName>
        <ecNumber evidence="1">2.7.7.49</ecNumber>
    </recommendedName>
</protein>
<dbReference type="InterPro" id="IPR000477">
    <property type="entry name" value="RT_dom"/>
</dbReference>
<dbReference type="PANTHER" id="PTHR37984:SF5">
    <property type="entry name" value="PROTEIN NYNRIN-LIKE"/>
    <property type="match status" value="1"/>
</dbReference>
<dbReference type="EMBL" id="BGPR01000128">
    <property type="protein sequence ID" value="GBL97285.1"/>
    <property type="molecule type" value="Genomic_DNA"/>
</dbReference>
<dbReference type="GO" id="GO:0003676">
    <property type="term" value="F:nucleic acid binding"/>
    <property type="evidence" value="ECO:0007669"/>
    <property type="project" value="InterPro"/>
</dbReference>
<dbReference type="FunFam" id="1.10.340.70:FF:000001">
    <property type="entry name" value="Retrovirus-related Pol polyprotein from transposon gypsy-like Protein"/>
    <property type="match status" value="1"/>
</dbReference>
<dbReference type="Gene3D" id="3.30.70.270">
    <property type="match status" value="2"/>
</dbReference>